<dbReference type="InterPro" id="IPR040235">
    <property type="entry name" value="Nicolin-1"/>
</dbReference>
<dbReference type="PANTHER" id="PTHR31239">
    <property type="entry name" value="NICOLIN 1"/>
    <property type="match status" value="1"/>
</dbReference>
<dbReference type="EMBL" id="JASPKZ010003842">
    <property type="protein sequence ID" value="KAJ9592303.1"/>
    <property type="molecule type" value="Genomic_DNA"/>
</dbReference>
<sequence length="295" mass="33325">MSEENKNEPQEQNTCLSPNGTQSARPIIPMTVIPKIDNRPNLSVIETKPETSSSPYRLVPIQNSNERKTVNFSKSIINNPGCSVLDLIMPAPSQIVEIVFRNFYTAWITILVYFEKGTPIRYTNKCLLQSCNKVIGPLPGQAKPMTSAANENENTAISVSNSDKSEICEWIVALPRYVLMPNPHYEKGSQDIISIKSTECFVVLKDVKALRLILRQPSPMWLTSYVEELNIYSNVECSTMLRIPNVHPQVYQNSPLALLRCQTMGAIFKRYKIKANAPNNMEIPTYEFFSLTADF</sequence>
<organism evidence="2 3">
    <name type="scientific">Diploptera punctata</name>
    <name type="common">Pacific beetle cockroach</name>
    <dbReference type="NCBI Taxonomy" id="6984"/>
    <lineage>
        <taxon>Eukaryota</taxon>
        <taxon>Metazoa</taxon>
        <taxon>Ecdysozoa</taxon>
        <taxon>Arthropoda</taxon>
        <taxon>Hexapoda</taxon>
        <taxon>Insecta</taxon>
        <taxon>Pterygota</taxon>
        <taxon>Neoptera</taxon>
        <taxon>Polyneoptera</taxon>
        <taxon>Dictyoptera</taxon>
        <taxon>Blattodea</taxon>
        <taxon>Blaberoidea</taxon>
        <taxon>Blaberidae</taxon>
        <taxon>Diplopterinae</taxon>
        <taxon>Diploptera</taxon>
    </lineage>
</organism>
<reference evidence="2" key="1">
    <citation type="journal article" date="2023" name="IScience">
        <title>Live-bearing cockroach genome reveals convergent evolutionary mechanisms linked to viviparity in insects and beyond.</title>
        <authorList>
            <person name="Fouks B."/>
            <person name="Harrison M.C."/>
            <person name="Mikhailova A.A."/>
            <person name="Marchal E."/>
            <person name="English S."/>
            <person name="Carruthers M."/>
            <person name="Jennings E.C."/>
            <person name="Chiamaka E.L."/>
            <person name="Frigard R.A."/>
            <person name="Pippel M."/>
            <person name="Attardo G.M."/>
            <person name="Benoit J.B."/>
            <person name="Bornberg-Bauer E."/>
            <person name="Tobe S.S."/>
        </authorList>
    </citation>
    <scope>NUCLEOTIDE SEQUENCE</scope>
    <source>
        <strain evidence="2">Stay&amp;Tobe</strain>
    </source>
</reference>
<accession>A0AAD8EJ95</accession>
<feature type="region of interest" description="Disordered" evidence="1">
    <location>
        <begin position="1"/>
        <end position="24"/>
    </location>
</feature>
<name>A0AAD8EJ95_DIPPU</name>
<gene>
    <name evidence="2" type="ORF">L9F63_001199</name>
</gene>
<evidence type="ECO:0000256" key="1">
    <source>
        <dbReference type="SAM" id="MobiDB-lite"/>
    </source>
</evidence>
<dbReference type="GO" id="GO:0005654">
    <property type="term" value="C:nucleoplasm"/>
    <property type="evidence" value="ECO:0007669"/>
    <property type="project" value="TreeGrafter"/>
</dbReference>
<keyword evidence="3" id="KW-1185">Reference proteome</keyword>
<feature type="compositionally biased region" description="Polar residues" evidence="1">
    <location>
        <begin position="10"/>
        <end position="24"/>
    </location>
</feature>
<protein>
    <submittedName>
        <fullName evidence="2">Uncharacterized protein</fullName>
    </submittedName>
</protein>
<dbReference type="PANTHER" id="PTHR31239:SF2">
    <property type="entry name" value="NICOLIN-1"/>
    <property type="match status" value="1"/>
</dbReference>
<proteinExistence type="predicted"/>
<evidence type="ECO:0000313" key="2">
    <source>
        <dbReference type="EMBL" id="KAJ9592303.1"/>
    </source>
</evidence>
<dbReference type="Proteomes" id="UP001233999">
    <property type="component" value="Unassembled WGS sequence"/>
</dbReference>
<evidence type="ECO:0000313" key="3">
    <source>
        <dbReference type="Proteomes" id="UP001233999"/>
    </source>
</evidence>
<reference evidence="2" key="2">
    <citation type="submission" date="2023-05" db="EMBL/GenBank/DDBJ databases">
        <authorList>
            <person name="Fouks B."/>
        </authorList>
    </citation>
    <scope>NUCLEOTIDE SEQUENCE</scope>
    <source>
        <strain evidence="2">Stay&amp;Tobe</strain>
        <tissue evidence="2">Testes</tissue>
    </source>
</reference>
<comment type="caution">
    <text evidence="2">The sequence shown here is derived from an EMBL/GenBank/DDBJ whole genome shotgun (WGS) entry which is preliminary data.</text>
</comment>
<dbReference type="AlphaFoldDB" id="A0AAD8EJ95"/>